<gene>
    <name evidence="1" type="ORF">TIFTF001_002867</name>
</gene>
<comment type="caution">
    <text evidence="1">The sequence shown here is derived from an EMBL/GenBank/DDBJ whole genome shotgun (WGS) entry which is preliminary data.</text>
</comment>
<reference evidence="1" key="1">
    <citation type="submission" date="2023-07" db="EMBL/GenBank/DDBJ databases">
        <title>draft genome sequence of fig (Ficus carica).</title>
        <authorList>
            <person name="Takahashi T."/>
            <person name="Nishimura K."/>
        </authorList>
    </citation>
    <scope>NUCLEOTIDE SEQUENCE</scope>
</reference>
<evidence type="ECO:0000313" key="2">
    <source>
        <dbReference type="Proteomes" id="UP001187192"/>
    </source>
</evidence>
<dbReference type="EMBL" id="BTGU01000003">
    <property type="protein sequence ID" value="GMN30577.1"/>
    <property type="molecule type" value="Genomic_DNA"/>
</dbReference>
<dbReference type="Proteomes" id="UP001187192">
    <property type="component" value="Unassembled WGS sequence"/>
</dbReference>
<keyword evidence="2" id="KW-1185">Reference proteome</keyword>
<organism evidence="1 2">
    <name type="scientific">Ficus carica</name>
    <name type="common">Common fig</name>
    <dbReference type="NCBI Taxonomy" id="3494"/>
    <lineage>
        <taxon>Eukaryota</taxon>
        <taxon>Viridiplantae</taxon>
        <taxon>Streptophyta</taxon>
        <taxon>Embryophyta</taxon>
        <taxon>Tracheophyta</taxon>
        <taxon>Spermatophyta</taxon>
        <taxon>Magnoliopsida</taxon>
        <taxon>eudicotyledons</taxon>
        <taxon>Gunneridae</taxon>
        <taxon>Pentapetalae</taxon>
        <taxon>rosids</taxon>
        <taxon>fabids</taxon>
        <taxon>Rosales</taxon>
        <taxon>Moraceae</taxon>
        <taxon>Ficeae</taxon>
        <taxon>Ficus</taxon>
    </lineage>
</organism>
<name>A0AA87Z8N4_FICCA</name>
<sequence>MSLCCGFNSGPIRVAGSIRVKFVLVRVAGQVRVACHDFASKSGSDNLELRSRLPFVIWDLRPQGLRRTLGRRRDVFQCDILRSNSDGR</sequence>
<proteinExistence type="predicted"/>
<accession>A0AA87Z8N4</accession>
<evidence type="ECO:0000313" key="1">
    <source>
        <dbReference type="EMBL" id="GMN30577.1"/>
    </source>
</evidence>
<protein>
    <submittedName>
        <fullName evidence="1">Uncharacterized protein</fullName>
    </submittedName>
</protein>
<dbReference type="AlphaFoldDB" id="A0AA87Z8N4"/>